<dbReference type="PROSITE" id="PS00122">
    <property type="entry name" value="CARBOXYLESTERASE_B_1"/>
    <property type="match status" value="1"/>
</dbReference>
<comment type="similarity">
    <text evidence="1 3">Belongs to the type-B carboxylesterase/lipase family.</text>
</comment>
<dbReference type="InterPro" id="IPR050309">
    <property type="entry name" value="Type-B_Carboxylest/Lipase"/>
</dbReference>
<keyword evidence="6" id="KW-1185">Reference proteome</keyword>
<dbReference type="Proteomes" id="UP000799118">
    <property type="component" value="Unassembled WGS sequence"/>
</dbReference>
<dbReference type="InterPro" id="IPR019826">
    <property type="entry name" value="Carboxylesterase_B_AS"/>
</dbReference>
<proteinExistence type="inferred from homology"/>
<dbReference type="EC" id="3.1.1.-" evidence="3"/>
<feature type="domain" description="Carboxylesterase type B" evidence="4">
    <location>
        <begin position="152"/>
        <end position="602"/>
    </location>
</feature>
<dbReference type="OrthoDB" id="408631at2759"/>
<dbReference type="Pfam" id="PF00135">
    <property type="entry name" value="COesterase"/>
    <property type="match status" value="1"/>
</dbReference>
<dbReference type="AlphaFoldDB" id="A0A6A4I5V5"/>
<dbReference type="InterPro" id="IPR002018">
    <property type="entry name" value="CarbesteraseB"/>
</dbReference>
<keyword evidence="2 3" id="KW-0378">Hydrolase</keyword>
<evidence type="ECO:0000256" key="2">
    <source>
        <dbReference type="ARBA" id="ARBA00022801"/>
    </source>
</evidence>
<gene>
    <name evidence="5" type="ORF">BT96DRAFT_963943</name>
</gene>
<protein>
    <recommendedName>
        <fullName evidence="3">Carboxylic ester hydrolase</fullName>
        <ecNumber evidence="3">3.1.1.-</ecNumber>
    </recommendedName>
</protein>
<dbReference type="EMBL" id="ML769410">
    <property type="protein sequence ID" value="KAE9405290.1"/>
    <property type="molecule type" value="Genomic_DNA"/>
</dbReference>
<dbReference type="Gene3D" id="3.40.50.1820">
    <property type="entry name" value="alpha/beta hydrolase"/>
    <property type="match status" value="1"/>
</dbReference>
<evidence type="ECO:0000256" key="1">
    <source>
        <dbReference type="ARBA" id="ARBA00005964"/>
    </source>
</evidence>
<accession>A0A6A4I5V5</accession>
<dbReference type="InterPro" id="IPR029058">
    <property type="entry name" value="AB_hydrolase_fold"/>
</dbReference>
<evidence type="ECO:0000313" key="6">
    <source>
        <dbReference type="Proteomes" id="UP000799118"/>
    </source>
</evidence>
<dbReference type="SUPFAM" id="SSF53474">
    <property type="entry name" value="alpha/beta-Hydrolases"/>
    <property type="match status" value="1"/>
</dbReference>
<evidence type="ECO:0000256" key="3">
    <source>
        <dbReference type="RuleBase" id="RU361235"/>
    </source>
</evidence>
<sequence>MKATYSRFPLHSSLVLLALYLPIICTNSYTVSLLFENDANWENFGNRSSALLIYDAASSTEASTVCQEFNETLLPQADLSDISNKLSYLEYLGQFDQDSEFWIQAQTSSKQLPVLCSNSAPFTSQVDTNFSNSPRTNVTSSGTVFTGTRDHMTFRFMGVPYAAPPTGSLRFKYPEKWNGTYVDATACKFQPACLQLGLFANNDIGINPWGISEDCLHLNIYTTYIPSSTSSNTESLRPVLFWIHGGGNTSGTGDDETFDGGPLVTRGDVVLVTINHRLDIFGFLGLNDSAIPGNYALADKIAALHWVQDHIKDFGGDPSKVTIFGQSAGGASIVDLLKSPKAAGLFHTAISESGGSGTFFTVEQASEAYLPFLDPLCNETSGAELLQCLQALPAETLLNITNFATSWNTIIDGVYAVAPAVEQMSLGPSAVNSVPFLLGFMPEEGQSLLNLTIAPNDTNFTQDLITAVGASVAQDVLQSGLWTVTDDFTVYNATINAYTDWQLTCPAESMIAAASGSGAFPAMYVYTMQHAYALSFFDPYGLCTFPVGDLQPYYRCHSGDLYEVFGTYYIFDQPVRIPEDISHTALIQDLWTSFARTGNPNPDQADLAARGPAYERRLWIIQIWGFYMVFLTMRMENVRW</sequence>
<evidence type="ECO:0000259" key="4">
    <source>
        <dbReference type="Pfam" id="PF00135"/>
    </source>
</evidence>
<dbReference type="GO" id="GO:0016787">
    <property type="term" value="F:hydrolase activity"/>
    <property type="evidence" value="ECO:0007669"/>
    <property type="project" value="UniProtKB-KW"/>
</dbReference>
<evidence type="ECO:0000313" key="5">
    <source>
        <dbReference type="EMBL" id="KAE9405290.1"/>
    </source>
</evidence>
<dbReference type="PANTHER" id="PTHR11559">
    <property type="entry name" value="CARBOXYLESTERASE"/>
    <property type="match status" value="1"/>
</dbReference>
<name>A0A6A4I5V5_9AGAR</name>
<organism evidence="5 6">
    <name type="scientific">Gymnopus androsaceus JB14</name>
    <dbReference type="NCBI Taxonomy" id="1447944"/>
    <lineage>
        <taxon>Eukaryota</taxon>
        <taxon>Fungi</taxon>
        <taxon>Dikarya</taxon>
        <taxon>Basidiomycota</taxon>
        <taxon>Agaricomycotina</taxon>
        <taxon>Agaricomycetes</taxon>
        <taxon>Agaricomycetidae</taxon>
        <taxon>Agaricales</taxon>
        <taxon>Marasmiineae</taxon>
        <taxon>Omphalotaceae</taxon>
        <taxon>Gymnopus</taxon>
    </lineage>
</organism>
<reference evidence="5" key="1">
    <citation type="journal article" date="2019" name="Environ. Microbiol.">
        <title>Fungal ecological strategies reflected in gene transcription - a case study of two litter decomposers.</title>
        <authorList>
            <person name="Barbi F."/>
            <person name="Kohler A."/>
            <person name="Barry K."/>
            <person name="Baskaran P."/>
            <person name="Daum C."/>
            <person name="Fauchery L."/>
            <person name="Ihrmark K."/>
            <person name="Kuo A."/>
            <person name="LaButti K."/>
            <person name="Lipzen A."/>
            <person name="Morin E."/>
            <person name="Grigoriev I.V."/>
            <person name="Henrissat B."/>
            <person name="Lindahl B."/>
            <person name="Martin F."/>
        </authorList>
    </citation>
    <scope>NUCLEOTIDE SEQUENCE</scope>
    <source>
        <strain evidence="5">JB14</strain>
    </source>
</reference>